<organism evidence="1 2">
    <name type="scientific">Aquimarina celericrescens</name>
    <dbReference type="NCBI Taxonomy" id="1964542"/>
    <lineage>
        <taxon>Bacteria</taxon>
        <taxon>Pseudomonadati</taxon>
        <taxon>Bacteroidota</taxon>
        <taxon>Flavobacteriia</taxon>
        <taxon>Flavobacteriales</taxon>
        <taxon>Flavobacteriaceae</taxon>
        <taxon>Aquimarina</taxon>
    </lineage>
</organism>
<comment type="caution">
    <text evidence="1">The sequence shown here is derived from an EMBL/GenBank/DDBJ whole genome shotgun (WGS) entry which is preliminary data.</text>
</comment>
<sequence length="101" mass="11695">MVDKEELFNDFRLSVRVPGNNFYGRSKELAPLDYLYTSTKEFYGSNGQQSIDTEARIGVKPGKARKLNYVNQTIGYYGTSIWNPYPIYGTSKNKYHWHWGG</sequence>
<evidence type="ECO:0000313" key="1">
    <source>
        <dbReference type="EMBL" id="MFD2185814.1"/>
    </source>
</evidence>
<keyword evidence="2" id="KW-1185">Reference proteome</keyword>
<accession>A0ABW5ASG1</accession>
<dbReference type="Proteomes" id="UP001597344">
    <property type="component" value="Unassembled WGS sequence"/>
</dbReference>
<evidence type="ECO:0000313" key="2">
    <source>
        <dbReference type="Proteomes" id="UP001597344"/>
    </source>
</evidence>
<gene>
    <name evidence="1" type="ORF">ACFSJT_03355</name>
</gene>
<dbReference type="RefSeq" id="WP_378318782.1">
    <property type="nucleotide sequence ID" value="NZ_JBHUHY010000002.1"/>
</dbReference>
<reference evidence="2" key="1">
    <citation type="journal article" date="2019" name="Int. J. Syst. Evol. Microbiol.">
        <title>The Global Catalogue of Microorganisms (GCM) 10K type strain sequencing project: providing services to taxonomists for standard genome sequencing and annotation.</title>
        <authorList>
            <consortium name="The Broad Institute Genomics Platform"/>
            <consortium name="The Broad Institute Genome Sequencing Center for Infectious Disease"/>
            <person name="Wu L."/>
            <person name="Ma J."/>
        </authorList>
    </citation>
    <scope>NUCLEOTIDE SEQUENCE [LARGE SCALE GENOMIC DNA]</scope>
    <source>
        <strain evidence="2">DT92</strain>
    </source>
</reference>
<proteinExistence type="predicted"/>
<protein>
    <submittedName>
        <fullName evidence="1">Uncharacterized protein</fullName>
    </submittedName>
</protein>
<name>A0ABW5ASG1_9FLAO</name>
<dbReference type="EMBL" id="JBHUHY010000002">
    <property type="protein sequence ID" value="MFD2185814.1"/>
    <property type="molecule type" value="Genomic_DNA"/>
</dbReference>